<evidence type="ECO:0000313" key="4">
    <source>
        <dbReference type="Proteomes" id="UP000229315"/>
    </source>
</evidence>
<evidence type="ECO:0000256" key="1">
    <source>
        <dbReference type="SAM" id="Phobius"/>
    </source>
</evidence>
<dbReference type="EMBL" id="PFBH01000005">
    <property type="protein sequence ID" value="PIR85375.1"/>
    <property type="molecule type" value="Genomic_DNA"/>
</dbReference>
<dbReference type="SMART" id="SM00867">
    <property type="entry name" value="YceI"/>
    <property type="match status" value="1"/>
</dbReference>
<dbReference type="Gene3D" id="2.40.128.110">
    <property type="entry name" value="Lipid/polyisoprenoid-binding, YceI-like"/>
    <property type="match status" value="1"/>
</dbReference>
<evidence type="ECO:0000313" key="3">
    <source>
        <dbReference type="EMBL" id="PIR85375.1"/>
    </source>
</evidence>
<dbReference type="AlphaFoldDB" id="A0A2H0UHV4"/>
<keyword evidence="1" id="KW-0472">Membrane</keyword>
<feature type="domain" description="Lipid/polyisoprenoid-binding YceI-like" evidence="2">
    <location>
        <begin position="50"/>
        <end position="228"/>
    </location>
</feature>
<keyword evidence="1" id="KW-0812">Transmembrane</keyword>
<comment type="caution">
    <text evidence="3">The sequence shown here is derived from an EMBL/GenBank/DDBJ whole genome shotgun (WGS) entry which is preliminary data.</text>
</comment>
<organism evidence="3 4">
    <name type="scientific">Candidatus Kaiserbacteria bacterium CG10_big_fil_rev_8_21_14_0_10_45_20</name>
    <dbReference type="NCBI Taxonomy" id="1974607"/>
    <lineage>
        <taxon>Bacteria</taxon>
        <taxon>Candidatus Kaiseribacteriota</taxon>
    </lineage>
</organism>
<sequence length="231" mass="24473">MKNILIGIGILIVIVAVLFIFGGTSFTNNESSTAPNTESMTVETTVTPGTYTVAPEQSKFNWAGQKPFIDGYVNSGTIAVTEGTIEVGEATASGSFVLDMNTLEVGLTAKKPGQEGALEGHLKGEGFFDVATYPTATFVITNVTPTENTMTSSEYVVTGNLTMKGVTNEISFPARIYQTADGNVHAEADTEIDRTRWGITVGSGSFFDNLGDNLIDDMVAISFSLVATPEN</sequence>
<dbReference type="PANTHER" id="PTHR34406:SF1">
    <property type="entry name" value="PROTEIN YCEI"/>
    <property type="match status" value="1"/>
</dbReference>
<name>A0A2H0UHV4_9BACT</name>
<reference evidence="4" key="1">
    <citation type="submission" date="2017-09" db="EMBL/GenBank/DDBJ databases">
        <title>Depth-based differentiation of microbial function through sediment-hosted aquifers and enrichment of novel symbionts in the deep terrestrial subsurface.</title>
        <authorList>
            <person name="Probst A.J."/>
            <person name="Ladd B."/>
            <person name="Jarett J.K."/>
            <person name="Geller-Mcgrath D.E."/>
            <person name="Sieber C.M.K."/>
            <person name="Emerson J.B."/>
            <person name="Anantharaman K."/>
            <person name="Thomas B.C."/>
            <person name="Malmstrom R."/>
            <person name="Stieglmeier M."/>
            <person name="Klingl A."/>
            <person name="Woyke T."/>
            <person name="Ryan C.M."/>
            <person name="Banfield J.F."/>
        </authorList>
    </citation>
    <scope>NUCLEOTIDE SEQUENCE [LARGE SCALE GENOMIC DNA]</scope>
</reference>
<protein>
    <submittedName>
        <fullName evidence="3">Lipid-binding protein</fullName>
    </submittedName>
</protein>
<dbReference type="Proteomes" id="UP000229315">
    <property type="component" value="Unassembled WGS sequence"/>
</dbReference>
<dbReference type="PANTHER" id="PTHR34406">
    <property type="entry name" value="PROTEIN YCEI"/>
    <property type="match status" value="1"/>
</dbReference>
<dbReference type="InterPro" id="IPR036761">
    <property type="entry name" value="TTHA0802/YceI-like_sf"/>
</dbReference>
<feature type="transmembrane region" description="Helical" evidence="1">
    <location>
        <begin position="5"/>
        <end position="26"/>
    </location>
</feature>
<keyword evidence="1" id="KW-1133">Transmembrane helix</keyword>
<gene>
    <name evidence="3" type="ORF">COU15_00930</name>
</gene>
<dbReference type="InterPro" id="IPR007372">
    <property type="entry name" value="Lipid/polyisoprenoid-bd_YceI"/>
</dbReference>
<proteinExistence type="predicted"/>
<evidence type="ECO:0000259" key="2">
    <source>
        <dbReference type="SMART" id="SM00867"/>
    </source>
</evidence>
<dbReference type="SUPFAM" id="SSF101874">
    <property type="entry name" value="YceI-like"/>
    <property type="match status" value="1"/>
</dbReference>
<dbReference type="Pfam" id="PF04264">
    <property type="entry name" value="YceI"/>
    <property type="match status" value="1"/>
</dbReference>
<accession>A0A2H0UHV4</accession>